<reference evidence="2" key="2">
    <citation type="submission" date="2020-05" db="UniProtKB">
        <authorList>
            <consortium name="EnsemblMetazoa"/>
        </authorList>
    </citation>
    <scope>IDENTIFICATION</scope>
    <source>
        <strain evidence="2">maculatus3</strain>
    </source>
</reference>
<evidence type="ECO:0000256" key="1">
    <source>
        <dbReference type="SAM" id="MobiDB-lite"/>
    </source>
</evidence>
<feature type="compositionally biased region" description="Low complexity" evidence="1">
    <location>
        <begin position="325"/>
        <end position="334"/>
    </location>
</feature>
<organism evidence="2 3">
    <name type="scientific">Anopheles maculatus</name>
    <dbReference type="NCBI Taxonomy" id="74869"/>
    <lineage>
        <taxon>Eukaryota</taxon>
        <taxon>Metazoa</taxon>
        <taxon>Ecdysozoa</taxon>
        <taxon>Arthropoda</taxon>
        <taxon>Hexapoda</taxon>
        <taxon>Insecta</taxon>
        <taxon>Pterygota</taxon>
        <taxon>Neoptera</taxon>
        <taxon>Endopterygota</taxon>
        <taxon>Diptera</taxon>
        <taxon>Nematocera</taxon>
        <taxon>Culicoidea</taxon>
        <taxon>Culicidae</taxon>
        <taxon>Anophelinae</taxon>
        <taxon>Anopheles</taxon>
        <taxon>Anopheles maculatus group</taxon>
    </lineage>
</organism>
<keyword evidence="3" id="KW-1185">Reference proteome</keyword>
<dbReference type="Proteomes" id="UP000075901">
    <property type="component" value="Unassembled WGS sequence"/>
</dbReference>
<name>A0A182T9V2_9DIPT</name>
<evidence type="ECO:0000313" key="3">
    <source>
        <dbReference type="Proteomes" id="UP000075901"/>
    </source>
</evidence>
<feature type="compositionally biased region" description="Polar residues" evidence="1">
    <location>
        <begin position="139"/>
        <end position="158"/>
    </location>
</feature>
<protein>
    <submittedName>
        <fullName evidence="2">Uncharacterized protein</fullName>
    </submittedName>
</protein>
<dbReference type="EnsemblMetazoa" id="AMAM022558-RA">
    <property type="protein sequence ID" value="AMAM022558-PA"/>
    <property type="gene ID" value="AMAM022558"/>
</dbReference>
<feature type="region of interest" description="Disordered" evidence="1">
    <location>
        <begin position="325"/>
        <end position="352"/>
    </location>
</feature>
<feature type="region of interest" description="Disordered" evidence="1">
    <location>
        <begin position="366"/>
        <end position="412"/>
    </location>
</feature>
<feature type="compositionally biased region" description="Low complexity" evidence="1">
    <location>
        <begin position="240"/>
        <end position="251"/>
    </location>
</feature>
<reference evidence="3" key="1">
    <citation type="submission" date="2013-09" db="EMBL/GenBank/DDBJ databases">
        <title>The Genome Sequence of Anopheles maculatus species B.</title>
        <authorList>
            <consortium name="The Broad Institute Genomics Platform"/>
            <person name="Neafsey D.E."/>
            <person name="Besansky N."/>
            <person name="Howell P."/>
            <person name="Walton C."/>
            <person name="Young S.K."/>
            <person name="Zeng Q."/>
            <person name="Gargeya S."/>
            <person name="Fitzgerald M."/>
            <person name="Haas B."/>
            <person name="Abouelleil A."/>
            <person name="Allen A.W."/>
            <person name="Alvarado L."/>
            <person name="Arachchi H.M."/>
            <person name="Berlin A.M."/>
            <person name="Chapman S.B."/>
            <person name="Gainer-Dewar J."/>
            <person name="Goldberg J."/>
            <person name="Griggs A."/>
            <person name="Gujja S."/>
            <person name="Hansen M."/>
            <person name="Howarth C."/>
            <person name="Imamovic A."/>
            <person name="Ireland A."/>
            <person name="Larimer J."/>
            <person name="McCowan C."/>
            <person name="Murphy C."/>
            <person name="Pearson M."/>
            <person name="Poon T.W."/>
            <person name="Priest M."/>
            <person name="Roberts A."/>
            <person name="Saif S."/>
            <person name="Shea T."/>
            <person name="Sisk P."/>
            <person name="Sykes S."/>
            <person name="Wortman J."/>
            <person name="Nusbaum C."/>
            <person name="Birren B."/>
        </authorList>
    </citation>
    <scope>NUCLEOTIDE SEQUENCE [LARGE SCALE GENOMIC DNA]</scope>
    <source>
        <strain evidence="3">maculatus3</strain>
    </source>
</reference>
<sequence length="412" mass="42954">MQHLFSILLQNSELDFLEWSPISNDIFMITDNMPTDTLFSTLAQYPFPDSREIGRFLQSIARGAGRADFIQPSLGPLQPNLDDLMDLDLDFLNFSRLAPVPEEASDDLLKAIDYNYPLGSNQLTNTSSSIQEAPGTLAVSGSNQQTNQAHQASSCIQQQPPPGIQYSAKIYTQTLQPSGGGASSSSTVQSSIAQQLSNAIDSYLSDQLICGANLSSNSQASSSLATSIGLSQVASAQPHQQQSSLASGSGSNDELARSVKSKFSRGYAKHNYDPKYPPTPHQTMAYNMVSQPHMGQTGANSAVLGTPSPYGSNTSVGFQNVISSSASASSSSSSGILQMGSGGIPSSLTPSSMQLHYNHSALQTAASNPVNLSNSPGASSTGGNGSSNIRTPSQMGTTGGAPAQQPNVSGGS</sequence>
<accession>A0A182T9V2</accession>
<dbReference type="AlphaFoldDB" id="A0A182T9V2"/>
<evidence type="ECO:0000313" key="2">
    <source>
        <dbReference type="EnsemblMetazoa" id="AMAM022558-PA"/>
    </source>
</evidence>
<dbReference type="VEuPathDB" id="VectorBase:AMAM022558"/>
<feature type="region of interest" description="Disordered" evidence="1">
    <location>
        <begin position="235"/>
        <end position="259"/>
    </location>
</feature>
<proteinExistence type="predicted"/>
<feature type="region of interest" description="Disordered" evidence="1">
    <location>
        <begin position="138"/>
        <end position="158"/>
    </location>
</feature>